<evidence type="ECO:0000313" key="2">
    <source>
        <dbReference type="EMBL" id="EPD33370.1"/>
    </source>
</evidence>
<organism evidence="2 3">
    <name type="scientific">Propionimicrobium lymphophilum ACS-093-V-SCH5</name>
    <dbReference type="NCBI Taxonomy" id="883161"/>
    <lineage>
        <taxon>Bacteria</taxon>
        <taxon>Bacillati</taxon>
        <taxon>Actinomycetota</taxon>
        <taxon>Actinomycetes</taxon>
        <taxon>Propionibacteriales</taxon>
        <taxon>Propionibacteriaceae</taxon>
        <taxon>Propionimicrobium</taxon>
    </lineage>
</organism>
<dbReference type="HOGENOM" id="CLU_152546_0_0_11"/>
<dbReference type="Proteomes" id="UP000014417">
    <property type="component" value="Unassembled WGS sequence"/>
</dbReference>
<evidence type="ECO:0008006" key="4">
    <source>
        <dbReference type="Google" id="ProtNLM"/>
    </source>
</evidence>
<reference evidence="2 3" key="1">
    <citation type="submission" date="2013-04" db="EMBL/GenBank/DDBJ databases">
        <title>The Genome Sequence of Propionimicrobium lymphophilum ACS-093-V-SCH5.</title>
        <authorList>
            <consortium name="The Broad Institute Genomics Platform"/>
            <person name="Earl A."/>
            <person name="Ward D."/>
            <person name="Feldgarden M."/>
            <person name="Gevers D."/>
            <person name="Saerens B."/>
            <person name="Vaneechoutte M."/>
            <person name="Walker B."/>
            <person name="Young S."/>
            <person name="Zeng Q."/>
            <person name="Gargeya S."/>
            <person name="Fitzgerald M."/>
            <person name="Haas B."/>
            <person name="Abouelleil A."/>
            <person name="Allen A.W."/>
            <person name="Alvarado L."/>
            <person name="Arachchi H.M."/>
            <person name="Berlin A.M."/>
            <person name="Chapman S.B."/>
            <person name="Gainer-Dewar J."/>
            <person name="Goldberg J."/>
            <person name="Griggs A."/>
            <person name="Gujja S."/>
            <person name="Hansen M."/>
            <person name="Howarth C."/>
            <person name="Imamovic A."/>
            <person name="Ireland A."/>
            <person name="Larimer J."/>
            <person name="McCowan C."/>
            <person name="Murphy C."/>
            <person name="Pearson M."/>
            <person name="Poon T.W."/>
            <person name="Priest M."/>
            <person name="Roberts A."/>
            <person name="Saif S."/>
            <person name="Shea T."/>
            <person name="Sisk P."/>
            <person name="Sykes S."/>
            <person name="Wortman J."/>
            <person name="Nusbaum C."/>
            <person name="Birren B."/>
        </authorList>
    </citation>
    <scope>NUCLEOTIDE SEQUENCE [LARGE SCALE GENOMIC DNA]</scope>
    <source>
        <strain evidence="2 3">ACS-093-V-SCH5</strain>
    </source>
</reference>
<proteinExistence type="predicted"/>
<gene>
    <name evidence="2" type="ORF">HMPREF9306_00910</name>
</gene>
<feature type="signal peptide" evidence="1">
    <location>
        <begin position="1"/>
        <end position="24"/>
    </location>
</feature>
<dbReference type="PATRIC" id="fig|883161.3.peg.905"/>
<dbReference type="PROSITE" id="PS51257">
    <property type="entry name" value="PROKAR_LIPOPROTEIN"/>
    <property type="match status" value="1"/>
</dbReference>
<keyword evidence="1" id="KW-0732">Signal</keyword>
<accession>S2W529</accession>
<sequence length="131" mass="14010">MRRIFLAILTALLLAGCGQTSLQSAPSSSQPSVDRVPSGAASLRSFGLENGPENFYLPVTADFYVDVDQENNVTLTMTPEQGRILVDFLVENLPAMGYVVVSTSSDAIIFEGPWKGGLTISDKLAALTLRS</sequence>
<protein>
    <recommendedName>
        <fullName evidence="4">GerMN domain-containing protein</fullName>
    </recommendedName>
</protein>
<evidence type="ECO:0000313" key="3">
    <source>
        <dbReference type="Proteomes" id="UP000014417"/>
    </source>
</evidence>
<feature type="chain" id="PRO_5004513729" description="GerMN domain-containing protein" evidence="1">
    <location>
        <begin position="25"/>
        <end position="131"/>
    </location>
</feature>
<evidence type="ECO:0000256" key="1">
    <source>
        <dbReference type="SAM" id="SignalP"/>
    </source>
</evidence>
<dbReference type="OrthoDB" id="9805360at2"/>
<name>S2W529_9ACTN</name>
<keyword evidence="3" id="KW-1185">Reference proteome</keyword>
<dbReference type="AlphaFoldDB" id="S2W529"/>
<comment type="caution">
    <text evidence="2">The sequence shown here is derived from an EMBL/GenBank/DDBJ whole genome shotgun (WGS) entry which is preliminary data.</text>
</comment>
<dbReference type="EMBL" id="AGZR01000005">
    <property type="protein sequence ID" value="EPD33370.1"/>
    <property type="molecule type" value="Genomic_DNA"/>
</dbReference>
<dbReference type="RefSeq" id="WP_016455744.1">
    <property type="nucleotide sequence ID" value="NZ_KE150269.1"/>
</dbReference>